<proteinExistence type="predicted"/>
<dbReference type="Pfam" id="PF00147">
    <property type="entry name" value="Fibrinogen_C"/>
    <property type="match status" value="1"/>
</dbReference>
<dbReference type="OrthoDB" id="7735366at2759"/>
<dbReference type="Gene3D" id="3.90.215.10">
    <property type="entry name" value="Gamma Fibrinogen, chain A, domain 1"/>
    <property type="match status" value="1"/>
</dbReference>
<dbReference type="InterPro" id="IPR014716">
    <property type="entry name" value="Fibrinogen_a/b/g_C_1"/>
</dbReference>
<feature type="domain" description="Fibrinogen C-terminal" evidence="1">
    <location>
        <begin position="49"/>
        <end position="127"/>
    </location>
</feature>
<dbReference type="GO" id="GO:0005615">
    <property type="term" value="C:extracellular space"/>
    <property type="evidence" value="ECO:0007669"/>
    <property type="project" value="TreeGrafter"/>
</dbReference>
<dbReference type="InterPro" id="IPR036056">
    <property type="entry name" value="Fibrinogen-like_C"/>
</dbReference>
<dbReference type="PROSITE" id="PS51406">
    <property type="entry name" value="FIBRINOGEN_C_2"/>
    <property type="match status" value="1"/>
</dbReference>
<dbReference type="AlphaFoldDB" id="A0A2G8K0J0"/>
<protein>
    <submittedName>
        <fullName evidence="2">Putative tenascin-N-like</fullName>
    </submittedName>
</protein>
<sequence length="127" mass="14026">MGRRMPLGLTGTCINVTILYNIRDRWSGIPLEGSWVTVPASSFNEGDGAFTYHRNMSFSTIDADHDESQSNCAATQRGGGGGWWFNSCDQTNLNGRYGLDDDTGGIEWNSMPGGYFALKFTEMKIRP</sequence>
<dbReference type="InterPro" id="IPR002181">
    <property type="entry name" value="Fibrinogen_a/b/g_C_dom"/>
</dbReference>
<dbReference type="STRING" id="307972.A0A2G8K0J0"/>
<dbReference type="InterPro" id="IPR050373">
    <property type="entry name" value="Fibrinogen_C-term_domain"/>
</dbReference>
<accession>A0A2G8K0J0</accession>
<gene>
    <name evidence="2" type="ORF">BSL78_21620</name>
</gene>
<evidence type="ECO:0000259" key="1">
    <source>
        <dbReference type="PROSITE" id="PS51406"/>
    </source>
</evidence>
<dbReference type="Proteomes" id="UP000230750">
    <property type="component" value="Unassembled WGS sequence"/>
</dbReference>
<comment type="caution">
    <text evidence="2">The sequence shown here is derived from an EMBL/GenBank/DDBJ whole genome shotgun (WGS) entry which is preliminary data.</text>
</comment>
<keyword evidence="3" id="KW-1185">Reference proteome</keyword>
<organism evidence="2 3">
    <name type="scientific">Stichopus japonicus</name>
    <name type="common">Sea cucumber</name>
    <dbReference type="NCBI Taxonomy" id="307972"/>
    <lineage>
        <taxon>Eukaryota</taxon>
        <taxon>Metazoa</taxon>
        <taxon>Echinodermata</taxon>
        <taxon>Eleutherozoa</taxon>
        <taxon>Echinozoa</taxon>
        <taxon>Holothuroidea</taxon>
        <taxon>Aspidochirotacea</taxon>
        <taxon>Aspidochirotida</taxon>
        <taxon>Stichopodidae</taxon>
        <taxon>Apostichopus</taxon>
    </lineage>
</organism>
<evidence type="ECO:0000313" key="2">
    <source>
        <dbReference type="EMBL" id="PIK41517.1"/>
    </source>
</evidence>
<dbReference type="SMART" id="SM00186">
    <property type="entry name" value="FBG"/>
    <property type="match status" value="1"/>
</dbReference>
<name>A0A2G8K0J0_STIJA</name>
<dbReference type="SUPFAM" id="SSF56496">
    <property type="entry name" value="Fibrinogen C-terminal domain-like"/>
    <property type="match status" value="1"/>
</dbReference>
<reference evidence="2 3" key="1">
    <citation type="journal article" date="2017" name="PLoS Biol.">
        <title>The sea cucumber genome provides insights into morphological evolution and visceral regeneration.</title>
        <authorList>
            <person name="Zhang X."/>
            <person name="Sun L."/>
            <person name="Yuan J."/>
            <person name="Sun Y."/>
            <person name="Gao Y."/>
            <person name="Zhang L."/>
            <person name="Li S."/>
            <person name="Dai H."/>
            <person name="Hamel J.F."/>
            <person name="Liu C."/>
            <person name="Yu Y."/>
            <person name="Liu S."/>
            <person name="Lin W."/>
            <person name="Guo K."/>
            <person name="Jin S."/>
            <person name="Xu P."/>
            <person name="Storey K.B."/>
            <person name="Huan P."/>
            <person name="Zhang T."/>
            <person name="Zhou Y."/>
            <person name="Zhang J."/>
            <person name="Lin C."/>
            <person name="Li X."/>
            <person name="Xing L."/>
            <person name="Huo D."/>
            <person name="Sun M."/>
            <person name="Wang L."/>
            <person name="Mercier A."/>
            <person name="Li F."/>
            <person name="Yang H."/>
            <person name="Xiang J."/>
        </authorList>
    </citation>
    <scope>NUCLEOTIDE SEQUENCE [LARGE SCALE GENOMIC DNA]</scope>
    <source>
        <strain evidence="2">Shaxun</strain>
        <tissue evidence="2">Muscle</tissue>
    </source>
</reference>
<dbReference type="PANTHER" id="PTHR19143">
    <property type="entry name" value="FIBRINOGEN/TENASCIN/ANGIOPOEITIN"/>
    <property type="match status" value="1"/>
</dbReference>
<dbReference type="EMBL" id="MRZV01001012">
    <property type="protein sequence ID" value="PIK41517.1"/>
    <property type="molecule type" value="Genomic_DNA"/>
</dbReference>
<evidence type="ECO:0000313" key="3">
    <source>
        <dbReference type="Proteomes" id="UP000230750"/>
    </source>
</evidence>